<feature type="signal peptide" evidence="8">
    <location>
        <begin position="1"/>
        <end position="19"/>
    </location>
</feature>
<dbReference type="InterPro" id="IPR002241">
    <property type="entry name" value="Glyco_hydro_27"/>
</dbReference>
<dbReference type="PANTHER" id="PTHR11452">
    <property type="entry name" value="ALPHA-GALACTOSIDASE/ALPHA-N-ACETYLGALACTOSAMINIDASE"/>
    <property type="match status" value="1"/>
</dbReference>
<dbReference type="EC" id="3.2.1.22" evidence="3 7"/>
<name>A0A7S0HAC7_9CRYP</name>
<evidence type="ECO:0000256" key="8">
    <source>
        <dbReference type="SAM" id="SignalP"/>
    </source>
</evidence>
<evidence type="ECO:0000256" key="4">
    <source>
        <dbReference type="ARBA" id="ARBA00022729"/>
    </source>
</evidence>
<evidence type="ECO:0000256" key="6">
    <source>
        <dbReference type="ARBA" id="ARBA00023295"/>
    </source>
</evidence>
<dbReference type="Gene3D" id="3.20.20.70">
    <property type="entry name" value="Aldolase class I"/>
    <property type="match status" value="1"/>
</dbReference>
<dbReference type="PRINTS" id="PR00740">
    <property type="entry name" value="GLHYDRLASE27"/>
</dbReference>
<evidence type="ECO:0000259" key="9">
    <source>
        <dbReference type="Pfam" id="PF17801"/>
    </source>
</evidence>
<dbReference type="InterPro" id="IPR041233">
    <property type="entry name" value="Melibiase_C"/>
</dbReference>
<dbReference type="Pfam" id="PF16499">
    <property type="entry name" value="Melibiase_2"/>
    <property type="match status" value="1"/>
</dbReference>
<dbReference type="AlphaFoldDB" id="A0A7S0HAC7"/>
<evidence type="ECO:0000256" key="1">
    <source>
        <dbReference type="ARBA" id="ARBA00001255"/>
    </source>
</evidence>
<accession>A0A7S0HAC7</accession>
<evidence type="ECO:0000256" key="5">
    <source>
        <dbReference type="ARBA" id="ARBA00022801"/>
    </source>
</evidence>
<dbReference type="Gene3D" id="2.60.40.1180">
    <property type="entry name" value="Golgi alpha-mannosidase II"/>
    <property type="match status" value="1"/>
</dbReference>
<keyword evidence="7" id="KW-1015">Disulfide bond</keyword>
<evidence type="ECO:0000256" key="3">
    <source>
        <dbReference type="ARBA" id="ARBA00012755"/>
    </source>
</evidence>
<proteinExistence type="inferred from homology"/>
<comment type="catalytic activity">
    <reaction evidence="1 7">
        <text>Hydrolysis of terminal, non-reducing alpha-D-galactose residues in alpha-D-galactosides, including galactose oligosaccharides, galactomannans and galactolipids.</text>
        <dbReference type="EC" id="3.2.1.22"/>
    </reaction>
</comment>
<keyword evidence="4 8" id="KW-0732">Signal</keyword>
<keyword evidence="6 7" id="KW-0326">Glycosidase</keyword>
<gene>
    <name evidence="10" type="ORF">HPHI1048_LOCUS76</name>
</gene>
<dbReference type="SUPFAM" id="SSF51445">
    <property type="entry name" value="(Trans)glycosidases"/>
    <property type="match status" value="1"/>
</dbReference>
<dbReference type="GO" id="GO:0004557">
    <property type="term" value="F:alpha-galactosidase activity"/>
    <property type="evidence" value="ECO:0007669"/>
    <property type="project" value="UniProtKB-EC"/>
</dbReference>
<sequence length="459" mass="51870">MRSWLIVLLLQVLVLSCGSDEARTTDRPPLGWSSWYGLGKEDGWPQTDERTIKEIALAMVATGLRDAGYTILHVDDSWQSTTREAGKGLQADKEKFPNGMKAVANFLHARNLTLGLYTTPGRFSCAGEAGSGQLGSYGFMQEDIDLWIGEWGVGYLKNCICNTTISMRRTAYADMRKAIDRALTRRSERKDSVIYECSNFMDAPWRNGQHEYCNVWRVSNDVPDNFDGWNRAVDEVMKNDVNRVAGLGGNYGGRWSSFDFLQIGSMGQTLSEYRAQMSLWSILAAPIFIGADVRKISKEALDIYTNPEVLAVSQDPAGIPGYRIARDLKSDVDLWIRPLSERVTGKEDSKLHHQRAALLVLNRSKKKRRMLVKWSEVAKGKGMRSWRQRSRNSVVLVRDVWKKQDVGRYADGVEIEVDAHAGVMLVLQVEMKETSHPFVGLTMQEILCNTFEDQRLNLQ</sequence>
<dbReference type="GO" id="GO:0005975">
    <property type="term" value="P:carbohydrate metabolic process"/>
    <property type="evidence" value="ECO:0007669"/>
    <property type="project" value="InterPro"/>
</dbReference>
<dbReference type="CDD" id="cd14792">
    <property type="entry name" value="GH27"/>
    <property type="match status" value="1"/>
</dbReference>
<evidence type="ECO:0000256" key="2">
    <source>
        <dbReference type="ARBA" id="ARBA00009743"/>
    </source>
</evidence>
<evidence type="ECO:0000313" key="10">
    <source>
        <dbReference type="EMBL" id="CAD8465438.1"/>
    </source>
</evidence>
<dbReference type="SUPFAM" id="SSF51011">
    <property type="entry name" value="Glycosyl hydrolase domain"/>
    <property type="match status" value="1"/>
</dbReference>
<feature type="chain" id="PRO_5030890557" description="Alpha-galactosidase" evidence="8">
    <location>
        <begin position="20"/>
        <end position="459"/>
    </location>
</feature>
<protein>
    <recommendedName>
        <fullName evidence="3 7">Alpha-galactosidase</fullName>
        <ecNumber evidence="3 7">3.2.1.22</ecNumber>
    </recommendedName>
    <alternativeName>
        <fullName evidence="7">Melibiase</fullName>
    </alternativeName>
</protein>
<evidence type="ECO:0000256" key="7">
    <source>
        <dbReference type="RuleBase" id="RU361168"/>
    </source>
</evidence>
<feature type="domain" description="Alpha galactosidase C-terminal" evidence="9">
    <location>
        <begin position="331"/>
        <end position="427"/>
    </location>
</feature>
<organism evidence="10">
    <name type="scientific">Hanusia phi</name>
    <dbReference type="NCBI Taxonomy" id="3032"/>
    <lineage>
        <taxon>Eukaryota</taxon>
        <taxon>Cryptophyceae</taxon>
        <taxon>Pyrenomonadales</taxon>
        <taxon>Geminigeraceae</taxon>
        <taxon>Hanusia</taxon>
    </lineage>
</organism>
<dbReference type="InterPro" id="IPR013780">
    <property type="entry name" value="Glyco_hydro_b"/>
</dbReference>
<dbReference type="Pfam" id="PF17801">
    <property type="entry name" value="Melibiase_C"/>
    <property type="match status" value="1"/>
</dbReference>
<dbReference type="PANTHER" id="PTHR11452:SF75">
    <property type="entry name" value="ALPHA-GALACTOSIDASE MEL1"/>
    <property type="match status" value="1"/>
</dbReference>
<dbReference type="InterPro" id="IPR017853">
    <property type="entry name" value="GH"/>
</dbReference>
<keyword evidence="5 7" id="KW-0378">Hydrolase</keyword>
<dbReference type="InterPro" id="IPR013785">
    <property type="entry name" value="Aldolase_TIM"/>
</dbReference>
<dbReference type="EMBL" id="HBEO01000107">
    <property type="protein sequence ID" value="CAD8465438.1"/>
    <property type="molecule type" value="Transcribed_RNA"/>
</dbReference>
<reference evidence="10" key="1">
    <citation type="submission" date="2021-01" db="EMBL/GenBank/DDBJ databases">
        <authorList>
            <person name="Corre E."/>
            <person name="Pelletier E."/>
            <person name="Niang G."/>
            <person name="Scheremetjew M."/>
            <person name="Finn R."/>
            <person name="Kale V."/>
            <person name="Holt S."/>
            <person name="Cochrane G."/>
            <person name="Meng A."/>
            <person name="Brown T."/>
            <person name="Cohen L."/>
        </authorList>
    </citation>
    <scope>NUCLEOTIDE SEQUENCE</scope>
    <source>
        <strain evidence="10">CCMP325</strain>
    </source>
</reference>
<dbReference type="PROSITE" id="PS51257">
    <property type="entry name" value="PROKAR_LIPOPROTEIN"/>
    <property type="match status" value="1"/>
</dbReference>
<comment type="similarity">
    <text evidence="2 7">Belongs to the glycosyl hydrolase 27 family.</text>
</comment>